<dbReference type="PANTHER" id="PTHR10073">
    <property type="entry name" value="DNA MISMATCH REPAIR PROTEIN MLH, PMS, MUTL"/>
    <property type="match status" value="1"/>
</dbReference>
<dbReference type="OrthoDB" id="10263226at2759"/>
<dbReference type="PROSITE" id="PS00058">
    <property type="entry name" value="DNA_MISMATCH_REPAIR_1"/>
    <property type="match status" value="1"/>
</dbReference>
<dbReference type="GO" id="GO:0005524">
    <property type="term" value="F:ATP binding"/>
    <property type="evidence" value="ECO:0007669"/>
    <property type="project" value="InterPro"/>
</dbReference>
<feature type="compositionally biased region" description="Acidic residues" evidence="4">
    <location>
        <begin position="680"/>
        <end position="697"/>
    </location>
</feature>
<dbReference type="Pfam" id="PF08676">
    <property type="entry name" value="MutL_C"/>
    <property type="match status" value="1"/>
</dbReference>
<feature type="compositionally biased region" description="Polar residues" evidence="4">
    <location>
        <begin position="421"/>
        <end position="430"/>
    </location>
</feature>
<feature type="compositionally biased region" description="Low complexity" evidence="4">
    <location>
        <begin position="645"/>
        <end position="666"/>
    </location>
</feature>
<dbReference type="NCBIfam" id="TIGR00585">
    <property type="entry name" value="mutl"/>
    <property type="match status" value="1"/>
</dbReference>
<dbReference type="eggNOG" id="KOG1978">
    <property type="taxonomic scope" value="Eukaryota"/>
</dbReference>
<protein>
    <recommendedName>
        <fullName evidence="3">DNA mismatch repair protein PMS1</fullName>
    </recommendedName>
</protein>
<dbReference type="InterPro" id="IPR038973">
    <property type="entry name" value="MutL/Mlh/Pms-like"/>
</dbReference>
<dbReference type="Gene3D" id="3.30.1540.20">
    <property type="entry name" value="MutL, C-terminal domain, dimerisation subdomain"/>
    <property type="match status" value="1"/>
</dbReference>
<dbReference type="GO" id="GO:0000710">
    <property type="term" value="P:meiotic mismatch repair"/>
    <property type="evidence" value="ECO:0007669"/>
    <property type="project" value="UniProtKB-ARBA"/>
</dbReference>
<feature type="compositionally biased region" description="Polar residues" evidence="4">
    <location>
        <begin position="539"/>
        <end position="551"/>
    </location>
</feature>
<dbReference type="Proteomes" id="UP000016924">
    <property type="component" value="Unassembled WGS sequence"/>
</dbReference>
<organism evidence="7 8">
    <name type="scientific">Coniosporium apollinis (strain CBS 100218)</name>
    <name type="common">Rock-inhabiting black yeast</name>
    <dbReference type="NCBI Taxonomy" id="1168221"/>
    <lineage>
        <taxon>Eukaryota</taxon>
        <taxon>Fungi</taxon>
        <taxon>Dikarya</taxon>
        <taxon>Ascomycota</taxon>
        <taxon>Pezizomycotina</taxon>
        <taxon>Dothideomycetes</taxon>
        <taxon>Dothideomycetes incertae sedis</taxon>
        <taxon>Coniosporium</taxon>
    </lineage>
</organism>
<evidence type="ECO:0000256" key="2">
    <source>
        <dbReference type="ARBA" id="ARBA00022763"/>
    </source>
</evidence>
<keyword evidence="2" id="KW-0227">DNA damage</keyword>
<dbReference type="OMA" id="MRPRRMP"/>
<evidence type="ECO:0000256" key="1">
    <source>
        <dbReference type="ARBA" id="ARBA00006082"/>
    </source>
</evidence>
<dbReference type="AlphaFoldDB" id="R7Z6Q4"/>
<dbReference type="SUPFAM" id="SSF118116">
    <property type="entry name" value="DNA mismatch repair protein MutL"/>
    <property type="match status" value="1"/>
</dbReference>
<dbReference type="InterPro" id="IPR002099">
    <property type="entry name" value="MutL/Mlh/PMS"/>
</dbReference>
<dbReference type="FunFam" id="3.30.1370.100:FF:000001">
    <property type="entry name" value="Mismatch repair endonuclease pms1, putative"/>
    <property type="match status" value="1"/>
</dbReference>
<dbReference type="GeneID" id="19906362"/>
<dbReference type="InterPro" id="IPR036890">
    <property type="entry name" value="HATPase_C_sf"/>
</dbReference>
<dbReference type="FunFam" id="3.30.230.10:FF:000120">
    <property type="entry name" value="Mismatch repair endonuclease PMS2"/>
    <property type="match status" value="1"/>
</dbReference>
<name>R7Z6Q4_CONA1</name>
<feature type="region of interest" description="Disordered" evidence="4">
    <location>
        <begin position="383"/>
        <end position="430"/>
    </location>
</feature>
<dbReference type="Gene3D" id="3.30.230.10">
    <property type="match status" value="1"/>
</dbReference>
<feature type="compositionally biased region" description="Basic residues" evidence="4">
    <location>
        <begin position="586"/>
        <end position="595"/>
    </location>
</feature>
<dbReference type="InterPro" id="IPR013507">
    <property type="entry name" value="DNA_mismatch_S5_2-like"/>
</dbReference>
<feature type="region of interest" description="Disordered" evidence="4">
    <location>
        <begin position="628"/>
        <end position="697"/>
    </location>
</feature>
<dbReference type="Pfam" id="PF01119">
    <property type="entry name" value="DNA_mis_repair"/>
    <property type="match status" value="1"/>
</dbReference>
<dbReference type="FunFam" id="3.30.565.10:FF:000014">
    <property type="entry name" value="Mismatch repair endonuclease pms1, putative"/>
    <property type="match status" value="1"/>
</dbReference>
<dbReference type="CDD" id="cd16926">
    <property type="entry name" value="HATPase_MutL-MLH-PMS-like"/>
    <property type="match status" value="1"/>
</dbReference>
<dbReference type="Gene3D" id="3.30.565.10">
    <property type="entry name" value="Histidine kinase-like ATPase, C-terminal domain"/>
    <property type="match status" value="1"/>
</dbReference>
<dbReference type="InterPro" id="IPR042120">
    <property type="entry name" value="MutL_C_dimsub"/>
</dbReference>
<evidence type="ECO:0000259" key="6">
    <source>
        <dbReference type="SMART" id="SM01340"/>
    </source>
</evidence>
<feature type="compositionally biased region" description="Acidic residues" evidence="4">
    <location>
        <begin position="628"/>
        <end position="644"/>
    </location>
</feature>
<accession>R7Z6Q4</accession>
<dbReference type="HOGENOM" id="CLU_004131_0_0_1"/>
<dbReference type="CDD" id="cd03484">
    <property type="entry name" value="MutL_Trans_hPMS_2_like"/>
    <property type="match status" value="1"/>
</dbReference>
<sequence length="1065" mass="115494">MATIKAIEGRSVHQIQSGQVIVDLCSVVKELVENSLDAGATSIDVRFKNNGLDSIEVQDNGHGISPENYETIALKHYTSKLSTYDDLTSLTTFGFRGEALSSLCALSKFHIVTARADSAPKGTRLDFEVSGKLKGTSVVASQKGTTVVVENLFYNLPVRRKELEKNIKREYGKVLGILHAYACISTGVRFAVSNQAVKGKKLTVFSTKSNPTTKENIANVYGAKTLLALVPLELQFELQPTRGSTQSLRNWSTQDDLAGRQAAISGHISRPVVGEGRQTPDRQMFFVNSRPCGLPQVAKAFNEVYKSYNTTQSPFIFANLKLDTNAYDVNVSPDKRTILLHDQNALLESLKEALTKLFEEHEQSVPQASFGANKKLPAYKQLTVDNDFTPPPAPIEPPDVAEAGVLSEEPSEDGPPSSSGVETTLQAPQDGTQTSLIQNFVARDAIGRSQVVPPRPKEAGPTVDKPELARLPNKNHSPTAVKDLHALPNTPSDPPSPPRFELPKHVQDFNERIASQAARDAAPQPPPSPATLNEAGIRSISNTSQKSTAGPVQSAFDRMRPKRAPAETATITIGDVTTRMTIGTPPKKRRIHTPKKGWEASLSGGGTASLLFGRSLQGFSAPGMQIEVSEEEGDAQEEDGDTDEGSGAPTETTGGGTSSAQTAGDTENSVETSEDHVSADDDAPLFVQEDDGSDGEYIDEDEKKAREEARVAQMIAKAEEAAARPTTDNLKRASTVMKGRIRKDSTLHFVRFLDTSVASIERSLQRLNSALSVYVQQKNNGDADETMEDTVGESVEERLSLTVAKSDFGRMRIIGQFNLGFILAVRPAVSSSQPDALIPPTTTPGSLPASASTSDELFIIDQHASDEKYNFERLQASTFVQTQRLVHPLPLDLTAVEEEIILAHPEALTANGFKIAVDTSGDLPVGQRCRLESLPMSRETTFNPSDLEELLVLLSESGGRSYSTDGAGGVGAGVPRPSKVRKMFAMRACRSSIMVGDTLTVAKMERVVRHMGEIEKPWNCPHGRPTMRHLLGLGDWEGWREGRGLVGLEEERVKTDWGGYLRGKR</sequence>
<dbReference type="STRING" id="1168221.R7Z6Q4"/>
<dbReference type="SUPFAM" id="SSF54211">
    <property type="entry name" value="Ribosomal protein S5 domain 2-like"/>
    <property type="match status" value="1"/>
</dbReference>
<keyword evidence="8" id="KW-1185">Reference proteome</keyword>
<feature type="compositionally biased region" description="Pro residues" evidence="4">
    <location>
        <begin position="491"/>
        <end position="500"/>
    </location>
</feature>
<dbReference type="InterPro" id="IPR014790">
    <property type="entry name" value="MutL_C"/>
</dbReference>
<evidence type="ECO:0000313" key="7">
    <source>
        <dbReference type="EMBL" id="EON69788.1"/>
    </source>
</evidence>
<dbReference type="EMBL" id="JH767629">
    <property type="protein sequence ID" value="EON69788.1"/>
    <property type="molecule type" value="Genomic_DNA"/>
</dbReference>
<dbReference type="InterPro" id="IPR014762">
    <property type="entry name" value="DNA_mismatch_repair_CS"/>
</dbReference>
<proteinExistence type="inferred from homology"/>
<feature type="compositionally biased region" description="Basic and acidic residues" evidence="4">
    <location>
        <begin position="501"/>
        <end position="511"/>
    </location>
</feature>
<evidence type="ECO:0000313" key="8">
    <source>
        <dbReference type="Proteomes" id="UP000016924"/>
    </source>
</evidence>
<dbReference type="InterPro" id="IPR020568">
    <property type="entry name" value="Ribosomal_Su5_D2-typ_SF"/>
</dbReference>
<dbReference type="GO" id="GO:0016887">
    <property type="term" value="F:ATP hydrolysis activity"/>
    <property type="evidence" value="ECO:0007669"/>
    <property type="project" value="InterPro"/>
</dbReference>
<dbReference type="RefSeq" id="XP_007785105.1">
    <property type="nucleotide sequence ID" value="XM_007786915.1"/>
</dbReference>
<dbReference type="PANTHER" id="PTHR10073:SF52">
    <property type="entry name" value="MISMATCH REPAIR ENDONUCLEASE PMS2"/>
    <property type="match status" value="1"/>
</dbReference>
<dbReference type="SMART" id="SM01340">
    <property type="entry name" value="DNA_mis_repair"/>
    <property type="match status" value="1"/>
</dbReference>
<dbReference type="InterPro" id="IPR014721">
    <property type="entry name" value="Ribsml_uS5_D2-typ_fold_subgr"/>
</dbReference>
<feature type="domain" description="DNA mismatch repair protein S5" evidence="6">
    <location>
        <begin position="217"/>
        <end position="359"/>
    </location>
</feature>
<dbReference type="InterPro" id="IPR037198">
    <property type="entry name" value="MutL_C_sf"/>
</dbReference>
<evidence type="ECO:0000259" key="5">
    <source>
        <dbReference type="SMART" id="SM00853"/>
    </source>
</evidence>
<dbReference type="InterPro" id="IPR042121">
    <property type="entry name" value="MutL_C_regsub"/>
</dbReference>
<feature type="region of interest" description="Disordered" evidence="4">
    <location>
        <begin position="446"/>
        <end position="604"/>
    </location>
</feature>
<dbReference type="GO" id="GO:0032389">
    <property type="term" value="C:MutLalpha complex"/>
    <property type="evidence" value="ECO:0007669"/>
    <property type="project" value="TreeGrafter"/>
</dbReference>
<gene>
    <name evidence="7" type="ORF">W97_09051</name>
</gene>
<evidence type="ECO:0000256" key="3">
    <source>
        <dbReference type="ARBA" id="ARBA00070941"/>
    </source>
</evidence>
<dbReference type="Gene3D" id="3.30.1370.100">
    <property type="entry name" value="MutL, C-terminal domain, regulatory subdomain"/>
    <property type="match status" value="1"/>
</dbReference>
<dbReference type="GO" id="GO:0030983">
    <property type="term" value="F:mismatched DNA binding"/>
    <property type="evidence" value="ECO:0007669"/>
    <property type="project" value="InterPro"/>
</dbReference>
<reference evidence="8" key="1">
    <citation type="submission" date="2012-06" db="EMBL/GenBank/DDBJ databases">
        <title>The genome sequence of Coniosporium apollinis CBS 100218.</title>
        <authorList>
            <consortium name="The Broad Institute Genome Sequencing Platform"/>
            <person name="Cuomo C."/>
            <person name="Gorbushina A."/>
            <person name="Noack S."/>
            <person name="Walker B."/>
            <person name="Young S.K."/>
            <person name="Zeng Q."/>
            <person name="Gargeya S."/>
            <person name="Fitzgerald M."/>
            <person name="Haas B."/>
            <person name="Abouelleil A."/>
            <person name="Alvarado L."/>
            <person name="Arachchi H.M."/>
            <person name="Berlin A.M."/>
            <person name="Chapman S.B."/>
            <person name="Goldberg J."/>
            <person name="Griggs A."/>
            <person name="Gujja S."/>
            <person name="Hansen M."/>
            <person name="Howarth C."/>
            <person name="Imamovic A."/>
            <person name="Larimer J."/>
            <person name="McCowan C."/>
            <person name="Montmayeur A."/>
            <person name="Murphy C."/>
            <person name="Neiman D."/>
            <person name="Pearson M."/>
            <person name="Priest M."/>
            <person name="Roberts A."/>
            <person name="Saif S."/>
            <person name="Shea T."/>
            <person name="Sisk P."/>
            <person name="Sykes S."/>
            <person name="Wortman J."/>
            <person name="Nusbaum C."/>
            <person name="Birren B."/>
        </authorList>
    </citation>
    <scope>NUCLEOTIDE SEQUENCE [LARGE SCALE GENOMIC DNA]</scope>
    <source>
        <strain evidence="8">CBS 100218</strain>
    </source>
</reference>
<dbReference type="Pfam" id="PF13589">
    <property type="entry name" value="HATPase_c_3"/>
    <property type="match status" value="1"/>
</dbReference>
<evidence type="ECO:0000256" key="4">
    <source>
        <dbReference type="SAM" id="MobiDB-lite"/>
    </source>
</evidence>
<dbReference type="SUPFAM" id="SSF55874">
    <property type="entry name" value="ATPase domain of HSP90 chaperone/DNA topoisomerase II/histidine kinase"/>
    <property type="match status" value="1"/>
</dbReference>
<feature type="domain" description="MutL C-terminal dimerisation" evidence="5">
    <location>
        <begin position="813"/>
        <end position="999"/>
    </location>
</feature>
<dbReference type="SMART" id="SM00853">
    <property type="entry name" value="MutL_C"/>
    <property type="match status" value="1"/>
</dbReference>
<dbReference type="GO" id="GO:0140664">
    <property type="term" value="F:ATP-dependent DNA damage sensor activity"/>
    <property type="evidence" value="ECO:0007669"/>
    <property type="project" value="InterPro"/>
</dbReference>
<comment type="similarity">
    <text evidence="1">Belongs to the DNA mismatch repair MutL/HexB family.</text>
</comment>